<evidence type="ECO:0000313" key="3">
    <source>
        <dbReference type="Proteomes" id="UP000449846"/>
    </source>
</evidence>
<name>A0A844HT02_9RHOB</name>
<dbReference type="GO" id="GO:0004803">
    <property type="term" value="F:transposase activity"/>
    <property type="evidence" value="ECO:0007669"/>
    <property type="project" value="InterPro"/>
</dbReference>
<dbReference type="Proteomes" id="UP000449846">
    <property type="component" value="Unassembled WGS sequence"/>
</dbReference>
<dbReference type="AlphaFoldDB" id="A0A844HT02"/>
<keyword evidence="3" id="KW-1185">Reference proteome</keyword>
<accession>A0A844HT02</accession>
<protein>
    <submittedName>
        <fullName evidence="2">Transposase</fullName>
    </submittedName>
</protein>
<proteinExistence type="predicted"/>
<sequence length="68" mass="7268">MFQHTIDDPSRFRSAASVGAYLGLTPKRNKSGEKDTTGHVFRRVTSLCAPASSRLPACCCIGQNAGAR</sequence>
<organism evidence="2 3">
    <name type="scientific">Paracoccus litorisediminis</name>
    <dbReference type="NCBI Taxonomy" id="2006130"/>
    <lineage>
        <taxon>Bacteria</taxon>
        <taxon>Pseudomonadati</taxon>
        <taxon>Pseudomonadota</taxon>
        <taxon>Alphaproteobacteria</taxon>
        <taxon>Rhodobacterales</taxon>
        <taxon>Paracoccaceae</taxon>
        <taxon>Paracoccus</taxon>
    </lineage>
</organism>
<evidence type="ECO:0000259" key="1">
    <source>
        <dbReference type="Pfam" id="PF02371"/>
    </source>
</evidence>
<feature type="domain" description="Transposase IS116/IS110/IS902 C-terminal" evidence="1">
    <location>
        <begin position="5"/>
        <end position="38"/>
    </location>
</feature>
<dbReference type="Pfam" id="PF02371">
    <property type="entry name" value="Transposase_20"/>
    <property type="match status" value="1"/>
</dbReference>
<evidence type="ECO:0000313" key="2">
    <source>
        <dbReference type="EMBL" id="MTH61554.1"/>
    </source>
</evidence>
<dbReference type="EMBL" id="WMIG01000017">
    <property type="protein sequence ID" value="MTH61554.1"/>
    <property type="molecule type" value="Genomic_DNA"/>
</dbReference>
<gene>
    <name evidence="2" type="ORF">GL300_20270</name>
</gene>
<comment type="caution">
    <text evidence="2">The sequence shown here is derived from an EMBL/GenBank/DDBJ whole genome shotgun (WGS) entry which is preliminary data.</text>
</comment>
<dbReference type="InterPro" id="IPR003346">
    <property type="entry name" value="Transposase_20"/>
</dbReference>
<dbReference type="GO" id="GO:0003677">
    <property type="term" value="F:DNA binding"/>
    <property type="evidence" value="ECO:0007669"/>
    <property type="project" value="InterPro"/>
</dbReference>
<dbReference type="GO" id="GO:0006313">
    <property type="term" value="P:DNA transposition"/>
    <property type="evidence" value="ECO:0007669"/>
    <property type="project" value="InterPro"/>
</dbReference>
<reference evidence="2 3" key="1">
    <citation type="submission" date="2019-11" db="EMBL/GenBank/DDBJ databases">
        <authorList>
            <person name="Dong K."/>
        </authorList>
    </citation>
    <scope>NUCLEOTIDE SEQUENCE [LARGE SCALE GENOMIC DNA]</scope>
    <source>
        <strain evidence="2 3">NBRC 112902</strain>
    </source>
</reference>